<dbReference type="Proteomes" id="UP000265325">
    <property type="component" value="Unassembled WGS sequence"/>
</dbReference>
<gene>
    <name evidence="3" type="ORF">VO63_14690</name>
</gene>
<sequence length="244" mass="26912">MDQDVAAAEKEIGILRADVNAHATSIQTLTTQMGNLPQGQNVAARLAGIDTKLLDMSNKFKEFRYLVFGLAATGTLVKFDIQAIKIDLTLLKKIDEKNVWNFLKLRTGIEKAQKIFTKLTSRGSGSLFEKLKDQILREKAKERKKKEAEDAKEAEKAKAAEKKLQEDLKGLPKRVGKNEQDIDKILKALRGARDSATTARNDRTGLRPNHQGVDAQKPTVGPVAKDVKNLRSAVDQLIASLGAL</sequence>
<feature type="coiled-coil region" evidence="1">
    <location>
        <begin position="131"/>
        <end position="165"/>
    </location>
</feature>
<dbReference type="AlphaFoldDB" id="A0A2P2GQ89"/>
<evidence type="ECO:0000256" key="1">
    <source>
        <dbReference type="SAM" id="Coils"/>
    </source>
</evidence>
<comment type="caution">
    <text evidence="3">The sequence shown here is derived from an EMBL/GenBank/DDBJ whole genome shotgun (WGS) entry which is preliminary data.</text>
</comment>
<evidence type="ECO:0000256" key="2">
    <source>
        <dbReference type="SAM" id="MobiDB-lite"/>
    </source>
</evidence>
<feature type="region of interest" description="Disordered" evidence="2">
    <location>
        <begin position="193"/>
        <end position="224"/>
    </location>
</feature>
<keyword evidence="1" id="KW-0175">Coiled coil</keyword>
<evidence type="ECO:0000313" key="4">
    <source>
        <dbReference type="Proteomes" id="UP000265325"/>
    </source>
</evidence>
<evidence type="ECO:0000313" key="3">
    <source>
        <dbReference type="EMBL" id="KKZ73029.1"/>
    </source>
</evidence>
<dbReference type="EMBL" id="LAQS01000020">
    <property type="protein sequence ID" value="KKZ73029.1"/>
    <property type="molecule type" value="Genomic_DNA"/>
</dbReference>
<organism evidence="3 4">
    <name type="scientific">Streptomyces showdoensis</name>
    <dbReference type="NCBI Taxonomy" id="68268"/>
    <lineage>
        <taxon>Bacteria</taxon>
        <taxon>Bacillati</taxon>
        <taxon>Actinomycetota</taxon>
        <taxon>Actinomycetes</taxon>
        <taxon>Kitasatosporales</taxon>
        <taxon>Streptomycetaceae</taxon>
        <taxon>Streptomyces</taxon>
    </lineage>
</organism>
<accession>A0A2P2GQ89</accession>
<reference evidence="3 4" key="1">
    <citation type="submission" date="2015-05" db="EMBL/GenBank/DDBJ databases">
        <title>Draft Genome assembly of Streptomyces showdoensis.</title>
        <authorList>
            <person name="Thapa K.K."/>
            <person name="Metsa-Ketela M."/>
        </authorList>
    </citation>
    <scope>NUCLEOTIDE SEQUENCE [LARGE SCALE GENOMIC DNA]</scope>
    <source>
        <strain evidence="3 4">ATCC 15227</strain>
    </source>
</reference>
<proteinExistence type="predicted"/>
<keyword evidence="4" id="KW-1185">Reference proteome</keyword>
<protein>
    <submittedName>
        <fullName evidence="3">Uncharacterized protein</fullName>
    </submittedName>
</protein>
<name>A0A2P2GQ89_STREW</name>